<proteinExistence type="predicted"/>
<dbReference type="EMBL" id="CAJVPY010015443">
    <property type="protein sequence ID" value="CAG8751787.1"/>
    <property type="molecule type" value="Genomic_DNA"/>
</dbReference>
<gene>
    <name evidence="2" type="ORF">DERYTH_LOCUS16972</name>
</gene>
<dbReference type="AlphaFoldDB" id="A0A9N9NMJ3"/>
<sequence length="183" mass="20966">MANSKETPMHPHNEPFQLVHLRAIKVELNLCEPDDILIWAIALTTFYGLAHLGELLPTTQQDRDKVPVLQALRFEKADDHTFVTIQLARTKNHKTAERICGPKDLARRPGTQDVAGHSFRVAGTTELVMRGVQLILVQKIGRWNSDSFYRVFKHPNYTIPTEKGFRPTLTRQVKYERLKQASN</sequence>
<dbReference type="GO" id="GO:0006310">
    <property type="term" value="P:DNA recombination"/>
    <property type="evidence" value="ECO:0007669"/>
    <property type="project" value="UniProtKB-KW"/>
</dbReference>
<dbReference type="PANTHER" id="PTHR34605">
    <property type="entry name" value="PHAGE_INTEGRASE DOMAIN-CONTAINING PROTEIN"/>
    <property type="match status" value="1"/>
</dbReference>
<reference evidence="2" key="1">
    <citation type="submission" date="2021-06" db="EMBL/GenBank/DDBJ databases">
        <authorList>
            <person name="Kallberg Y."/>
            <person name="Tangrot J."/>
            <person name="Rosling A."/>
        </authorList>
    </citation>
    <scope>NUCLEOTIDE SEQUENCE</scope>
    <source>
        <strain evidence="2">MA453B</strain>
    </source>
</reference>
<dbReference type="GO" id="GO:0003677">
    <property type="term" value="F:DNA binding"/>
    <property type="evidence" value="ECO:0007669"/>
    <property type="project" value="InterPro"/>
</dbReference>
<dbReference type="OrthoDB" id="2681442at2759"/>
<keyword evidence="1" id="KW-0233">DNA recombination</keyword>
<evidence type="ECO:0000313" key="2">
    <source>
        <dbReference type="EMBL" id="CAG8751787.1"/>
    </source>
</evidence>
<organism evidence="2 3">
    <name type="scientific">Dentiscutata erythropus</name>
    <dbReference type="NCBI Taxonomy" id="1348616"/>
    <lineage>
        <taxon>Eukaryota</taxon>
        <taxon>Fungi</taxon>
        <taxon>Fungi incertae sedis</taxon>
        <taxon>Mucoromycota</taxon>
        <taxon>Glomeromycotina</taxon>
        <taxon>Glomeromycetes</taxon>
        <taxon>Diversisporales</taxon>
        <taxon>Gigasporaceae</taxon>
        <taxon>Dentiscutata</taxon>
    </lineage>
</organism>
<protein>
    <submittedName>
        <fullName evidence="2">1617_t:CDS:1</fullName>
    </submittedName>
</protein>
<feature type="non-terminal residue" evidence="2">
    <location>
        <position position="1"/>
    </location>
</feature>
<dbReference type="Gene3D" id="1.10.443.10">
    <property type="entry name" value="Intergrase catalytic core"/>
    <property type="match status" value="1"/>
</dbReference>
<dbReference type="InterPro" id="IPR013762">
    <property type="entry name" value="Integrase-like_cat_sf"/>
</dbReference>
<name>A0A9N9NMJ3_9GLOM</name>
<dbReference type="InterPro" id="IPR052925">
    <property type="entry name" value="Phage_Integrase-like_Recomb"/>
</dbReference>
<keyword evidence="3" id="KW-1185">Reference proteome</keyword>
<accession>A0A9N9NMJ3</accession>
<dbReference type="PANTHER" id="PTHR34605:SF4">
    <property type="entry name" value="DNA ADENINE METHYLTRANSFERASE"/>
    <property type="match status" value="1"/>
</dbReference>
<comment type="caution">
    <text evidence="2">The sequence shown here is derived from an EMBL/GenBank/DDBJ whole genome shotgun (WGS) entry which is preliminary data.</text>
</comment>
<evidence type="ECO:0000313" key="3">
    <source>
        <dbReference type="Proteomes" id="UP000789405"/>
    </source>
</evidence>
<dbReference type="SUPFAM" id="SSF56349">
    <property type="entry name" value="DNA breaking-rejoining enzymes"/>
    <property type="match status" value="1"/>
</dbReference>
<dbReference type="InterPro" id="IPR011010">
    <property type="entry name" value="DNA_brk_join_enz"/>
</dbReference>
<dbReference type="Proteomes" id="UP000789405">
    <property type="component" value="Unassembled WGS sequence"/>
</dbReference>
<evidence type="ECO:0000256" key="1">
    <source>
        <dbReference type="ARBA" id="ARBA00023172"/>
    </source>
</evidence>
<dbReference type="GO" id="GO:0015074">
    <property type="term" value="P:DNA integration"/>
    <property type="evidence" value="ECO:0007669"/>
    <property type="project" value="InterPro"/>
</dbReference>